<sequence>MLLLAGSSCSLLDNTNPFHFLCWGFLISLSLRDPRDLKHTYLNTIYKTQELRISNW</sequence>
<evidence type="ECO:0000313" key="1">
    <source>
        <dbReference type="EMBL" id="VVA11485.1"/>
    </source>
</evidence>
<dbReference type="Proteomes" id="UP000327085">
    <property type="component" value="Chromosome 2"/>
</dbReference>
<organism evidence="1 2">
    <name type="scientific">Prunus dulcis</name>
    <name type="common">Almond</name>
    <name type="synonym">Amygdalus dulcis</name>
    <dbReference type="NCBI Taxonomy" id="3755"/>
    <lineage>
        <taxon>Eukaryota</taxon>
        <taxon>Viridiplantae</taxon>
        <taxon>Streptophyta</taxon>
        <taxon>Embryophyta</taxon>
        <taxon>Tracheophyta</taxon>
        <taxon>Spermatophyta</taxon>
        <taxon>Magnoliopsida</taxon>
        <taxon>eudicotyledons</taxon>
        <taxon>Gunneridae</taxon>
        <taxon>Pentapetalae</taxon>
        <taxon>rosids</taxon>
        <taxon>fabids</taxon>
        <taxon>Rosales</taxon>
        <taxon>Rosaceae</taxon>
        <taxon>Amygdaloideae</taxon>
        <taxon>Amygdaleae</taxon>
        <taxon>Prunus</taxon>
    </lineage>
</organism>
<protein>
    <submittedName>
        <fullName evidence="1">Uncharacterized protein</fullName>
    </submittedName>
</protein>
<accession>A0A5E4E726</accession>
<dbReference type="AlphaFoldDB" id="A0A5E4E726"/>
<dbReference type="EMBL" id="CABIKO010000003">
    <property type="protein sequence ID" value="VVA11485.1"/>
    <property type="molecule type" value="Genomic_DNA"/>
</dbReference>
<reference evidence="2" key="1">
    <citation type="journal article" date="2020" name="Plant J.">
        <title>Transposons played a major role in the diversification between the closely related almond and peach genomes: results from the almond genome sequence.</title>
        <authorList>
            <person name="Alioto T."/>
            <person name="Alexiou K.G."/>
            <person name="Bardil A."/>
            <person name="Barteri F."/>
            <person name="Castanera R."/>
            <person name="Cruz F."/>
            <person name="Dhingra A."/>
            <person name="Duval H."/>
            <person name="Fernandez I Marti A."/>
            <person name="Frias L."/>
            <person name="Galan B."/>
            <person name="Garcia J.L."/>
            <person name="Howad W."/>
            <person name="Gomez-Garrido J."/>
            <person name="Gut M."/>
            <person name="Julca I."/>
            <person name="Morata J."/>
            <person name="Puigdomenech P."/>
            <person name="Ribeca P."/>
            <person name="Rubio Cabetas M.J."/>
            <person name="Vlasova A."/>
            <person name="Wirthensohn M."/>
            <person name="Garcia-Mas J."/>
            <person name="Gabaldon T."/>
            <person name="Casacuberta J.M."/>
            <person name="Arus P."/>
        </authorList>
    </citation>
    <scope>NUCLEOTIDE SEQUENCE [LARGE SCALE GENOMIC DNA]</scope>
    <source>
        <strain evidence="2">cv. Texas</strain>
    </source>
</reference>
<dbReference type="InParanoid" id="A0A5E4E726"/>
<dbReference type="Gramene" id="VVA11485">
    <property type="protein sequence ID" value="VVA11485"/>
    <property type="gene ID" value="Prudul26B013736"/>
</dbReference>
<gene>
    <name evidence="1" type="ORF">ALMOND_2B013736</name>
</gene>
<evidence type="ECO:0000313" key="2">
    <source>
        <dbReference type="Proteomes" id="UP000327085"/>
    </source>
</evidence>
<name>A0A5E4E726_PRUDU</name>
<proteinExistence type="predicted"/>